<evidence type="ECO:0000256" key="4">
    <source>
        <dbReference type="ARBA" id="ARBA00023163"/>
    </source>
</evidence>
<dbReference type="SUPFAM" id="SSF53271">
    <property type="entry name" value="PRTase-like"/>
    <property type="match status" value="1"/>
</dbReference>
<dbReference type="GO" id="GO:0003723">
    <property type="term" value="F:RNA binding"/>
    <property type="evidence" value="ECO:0007669"/>
    <property type="project" value="UniProtKB-UniRule"/>
</dbReference>
<dbReference type="FunCoup" id="A0A5R8QB51">
    <property type="interactions" value="169"/>
</dbReference>
<dbReference type="InterPro" id="IPR023050">
    <property type="entry name" value="PyrR"/>
</dbReference>
<dbReference type="GO" id="GO:0006353">
    <property type="term" value="P:DNA-templated transcription termination"/>
    <property type="evidence" value="ECO:0007669"/>
    <property type="project" value="UniProtKB-UniRule"/>
</dbReference>
<organism evidence="7 8">
    <name type="scientific">Culicoidibacter larvae</name>
    <dbReference type="NCBI Taxonomy" id="2579976"/>
    <lineage>
        <taxon>Bacteria</taxon>
        <taxon>Bacillati</taxon>
        <taxon>Bacillota</taxon>
        <taxon>Culicoidibacteria</taxon>
        <taxon>Culicoidibacterales</taxon>
        <taxon>Culicoidibacteraceae</taxon>
        <taxon>Culicoidibacter</taxon>
    </lineage>
</organism>
<dbReference type="CDD" id="cd06223">
    <property type="entry name" value="PRTases_typeI"/>
    <property type="match status" value="1"/>
</dbReference>
<dbReference type="InterPro" id="IPR000836">
    <property type="entry name" value="PRTase_dom"/>
</dbReference>
<comment type="function">
    <text evidence="5">Also displays a weak uracil phosphoribosyltransferase activity which is not physiologically significant.</text>
</comment>
<dbReference type="AlphaFoldDB" id="A0A5R8QB51"/>
<proteinExistence type="inferred from homology"/>
<dbReference type="RefSeq" id="WP_138190948.1">
    <property type="nucleotide sequence ID" value="NZ_VBWP01000005.1"/>
</dbReference>
<dbReference type="NCBIfam" id="NF003549">
    <property type="entry name" value="PRK05205.1-5"/>
    <property type="match status" value="1"/>
</dbReference>
<protein>
    <recommendedName>
        <fullName evidence="5">Bifunctional protein PyrR</fullName>
    </recommendedName>
    <domain>
        <recommendedName>
            <fullName evidence="5">Pyrimidine operon regulatory protein</fullName>
        </recommendedName>
    </domain>
    <domain>
        <recommendedName>
            <fullName evidence="5">Uracil phosphoribosyltransferase</fullName>
            <shortName evidence="5">UPRTase</shortName>
            <ecNumber evidence="5">2.4.2.9</ecNumber>
        </recommendedName>
    </domain>
</protein>
<dbReference type="PANTHER" id="PTHR11608:SF0">
    <property type="entry name" value="BIFUNCTIONAL PROTEIN PYRR"/>
    <property type="match status" value="1"/>
</dbReference>
<keyword evidence="2 5" id="KW-0806">Transcription termination</keyword>
<keyword evidence="4 5" id="KW-0804">Transcription</keyword>
<feature type="short sequence motif" description="PRPP-binding" evidence="5">
    <location>
        <begin position="91"/>
        <end position="103"/>
    </location>
</feature>
<keyword evidence="3 5" id="KW-0805">Transcription regulation</keyword>
<evidence type="ECO:0000256" key="5">
    <source>
        <dbReference type="HAMAP-Rule" id="MF_01219"/>
    </source>
</evidence>
<evidence type="ECO:0000256" key="1">
    <source>
        <dbReference type="ARBA" id="ARBA00005565"/>
    </source>
</evidence>
<feature type="domain" description="Phosphoribosyltransferase" evidence="6">
    <location>
        <begin position="15"/>
        <end position="145"/>
    </location>
</feature>
<comment type="catalytic activity">
    <reaction evidence="5">
        <text>UMP + diphosphate = 5-phospho-alpha-D-ribose 1-diphosphate + uracil</text>
        <dbReference type="Rhea" id="RHEA:13017"/>
        <dbReference type="ChEBI" id="CHEBI:17568"/>
        <dbReference type="ChEBI" id="CHEBI:33019"/>
        <dbReference type="ChEBI" id="CHEBI:57865"/>
        <dbReference type="ChEBI" id="CHEBI:58017"/>
        <dbReference type="EC" id="2.4.2.9"/>
    </reaction>
</comment>
<keyword evidence="5 7" id="KW-0808">Transferase</keyword>
<name>A0A5R8QB51_9FIRM</name>
<dbReference type="EC" id="2.4.2.9" evidence="5"/>
<keyword evidence="5" id="KW-0694">RNA-binding</keyword>
<evidence type="ECO:0000313" key="8">
    <source>
        <dbReference type="Proteomes" id="UP000306912"/>
    </source>
</evidence>
<dbReference type="PANTHER" id="PTHR11608">
    <property type="entry name" value="BIFUNCTIONAL PROTEIN PYRR"/>
    <property type="match status" value="1"/>
</dbReference>
<dbReference type="GO" id="GO:0004845">
    <property type="term" value="F:uracil phosphoribosyltransferase activity"/>
    <property type="evidence" value="ECO:0007669"/>
    <property type="project" value="UniProtKB-UniRule"/>
</dbReference>
<evidence type="ECO:0000259" key="6">
    <source>
        <dbReference type="Pfam" id="PF00156"/>
    </source>
</evidence>
<accession>A0A5R8QB51</accession>
<dbReference type="NCBIfam" id="NF003548">
    <property type="entry name" value="PRK05205.1-4"/>
    <property type="match status" value="1"/>
</dbReference>
<comment type="caution">
    <text evidence="7">The sequence shown here is derived from an EMBL/GenBank/DDBJ whole genome shotgun (WGS) entry which is preliminary data.</text>
</comment>
<evidence type="ECO:0000256" key="3">
    <source>
        <dbReference type="ARBA" id="ARBA00023015"/>
    </source>
</evidence>
<sequence length="168" mass="18738">MKLVVDDATMNRMLTRITHEILEKNGTVNDTVLVGIKTRGIYLAERIASRIETLYQARVEVEELDISNYRDDQPHTGNASGITGDLTNKIVILVDDVLYTGRSIRAALDALVEHGRPKQIQLVTLVDRGHREFPIRPDYVGKNLPTANTEKVTVLMTEVDGEDGVTIN</sequence>
<dbReference type="InterPro" id="IPR050137">
    <property type="entry name" value="PyrR_bifunctional"/>
</dbReference>
<dbReference type="EMBL" id="VBWP01000005">
    <property type="protein sequence ID" value="TLG73811.1"/>
    <property type="molecule type" value="Genomic_DNA"/>
</dbReference>
<comment type="similarity">
    <text evidence="1 5">Belongs to the purine/pyrimidine phosphoribosyltransferase family. PyrR subfamily.</text>
</comment>
<dbReference type="InterPro" id="IPR029057">
    <property type="entry name" value="PRTase-like"/>
</dbReference>
<keyword evidence="5 7" id="KW-0328">Glycosyltransferase</keyword>
<dbReference type="Proteomes" id="UP000306912">
    <property type="component" value="Unassembled WGS sequence"/>
</dbReference>
<dbReference type="Pfam" id="PF00156">
    <property type="entry name" value="Pribosyltran"/>
    <property type="match status" value="1"/>
</dbReference>
<dbReference type="HAMAP" id="MF_01219">
    <property type="entry name" value="PyrR"/>
    <property type="match status" value="1"/>
</dbReference>
<reference evidence="7 8" key="1">
    <citation type="submission" date="2019-05" db="EMBL/GenBank/DDBJ databases">
        <title>Culicoidintestinum kansasii gen. nov., sp. nov. from the gastrointestinal tract of the biting midge, Culicoides sonorensis.</title>
        <authorList>
            <person name="Neupane S."/>
            <person name="Ghosh A."/>
            <person name="Gunther S."/>
            <person name="Martin K."/>
            <person name="Zurek L."/>
        </authorList>
    </citation>
    <scope>NUCLEOTIDE SEQUENCE [LARGE SCALE GENOMIC DNA]</scope>
    <source>
        <strain evidence="7 8">CS-1</strain>
    </source>
</reference>
<comment type="function">
    <text evidence="5">Regulates transcriptional attenuation of the pyrimidine nucleotide (pyr) operon by binding in a uridine-dependent manner to specific sites on pyr mRNA. This disrupts an antiterminator hairpin in the RNA and favors formation of a downstream transcription terminator, leading to a reduced expression of downstream genes.</text>
</comment>
<keyword evidence="8" id="KW-1185">Reference proteome</keyword>
<dbReference type="FunFam" id="3.40.50.2020:FF:000020">
    <property type="entry name" value="Bifunctional protein PyrR"/>
    <property type="match status" value="1"/>
</dbReference>
<comment type="subunit">
    <text evidence="5">Homodimer and homohexamer; in equilibrium.</text>
</comment>
<gene>
    <name evidence="5 7" type="primary">pyrR</name>
    <name evidence="7" type="ORF">FEZ08_06670</name>
</gene>
<evidence type="ECO:0000313" key="7">
    <source>
        <dbReference type="EMBL" id="TLG73811.1"/>
    </source>
</evidence>
<dbReference type="OrthoDB" id="9802227at2"/>
<dbReference type="Gene3D" id="3.40.50.2020">
    <property type="match status" value="1"/>
</dbReference>
<dbReference type="InParanoid" id="A0A5R8QB51"/>
<evidence type="ECO:0000256" key="2">
    <source>
        <dbReference type="ARBA" id="ARBA00022472"/>
    </source>
</evidence>